<evidence type="ECO:0000313" key="6">
    <source>
        <dbReference type="EMBL" id="TAA75142.1"/>
    </source>
</evidence>
<dbReference type="GO" id="GO:0046872">
    <property type="term" value="F:metal ion binding"/>
    <property type="evidence" value="ECO:0007669"/>
    <property type="project" value="UniProtKB-KW"/>
</dbReference>
<name>A0A521G296_9BACT</name>
<evidence type="ECO:0000313" key="7">
    <source>
        <dbReference type="Proteomes" id="UP000316238"/>
    </source>
</evidence>
<comment type="caution">
    <text evidence="6">The sequence shown here is derived from an EMBL/GenBank/DDBJ whole genome shotgun (WGS) entry which is preliminary data.</text>
</comment>
<evidence type="ECO:0000256" key="2">
    <source>
        <dbReference type="ARBA" id="ARBA00022723"/>
    </source>
</evidence>
<dbReference type="GO" id="GO:0051539">
    <property type="term" value="F:4 iron, 4 sulfur cluster binding"/>
    <property type="evidence" value="ECO:0007669"/>
    <property type="project" value="UniProtKB-KW"/>
</dbReference>
<dbReference type="PROSITE" id="PS51656">
    <property type="entry name" value="4FE4S"/>
    <property type="match status" value="1"/>
</dbReference>
<keyword evidence="3" id="KW-0408">Iron</keyword>
<keyword evidence="2" id="KW-0479">Metal-binding</keyword>
<dbReference type="Proteomes" id="UP000316238">
    <property type="component" value="Unassembled WGS sequence"/>
</dbReference>
<dbReference type="Gene3D" id="1.10.15.40">
    <property type="entry name" value="Electron transport complex subunit B, putative Fe-S cluster"/>
    <property type="match status" value="1"/>
</dbReference>
<gene>
    <name evidence="6" type="ORF">CDV28_11010</name>
</gene>
<sequence length="175" mass="19423">MLLKNYTIEMVRPTCNASFQSLHCHAHLEEDISEVIPYLNAVLGGTCFVQSPPSVMFKVHGRMISVHSRKISINALKDAEEAVKIVEWLKREINEAWEQRASITPKYSAVSRPQPLAVLKLLPKTNCGQCGQATCIVFASLAVQGAMGPDACPALGDDQRKMLAEYLAQFNFEEM</sequence>
<accession>A0A521G296</accession>
<evidence type="ECO:0000256" key="3">
    <source>
        <dbReference type="ARBA" id="ARBA00023004"/>
    </source>
</evidence>
<keyword evidence="7" id="KW-1185">Reference proteome</keyword>
<organism evidence="6 7">
    <name type="scientific">Candidatus Electronema aureum</name>
    <dbReference type="NCBI Taxonomy" id="2005002"/>
    <lineage>
        <taxon>Bacteria</taxon>
        <taxon>Pseudomonadati</taxon>
        <taxon>Thermodesulfobacteriota</taxon>
        <taxon>Desulfobulbia</taxon>
        <taxon>Desulfobulbales</taxon>
        <taxon>Desulfobulbaceae</taxon>
        <taxon>Candidatus Electronema</taxon>
    </lineage>
</organism>
<evidence type="ECO:0000256" key="4">
    <source>
        <dbReference type="ARBA" id="ARBA00023014"/>
    </source>
</evidence>
<dbReference type="EMBL" id="NQJD01000010">
    <property type="protein sequence ID" value="TAA75142.1"/>
    <property type="molecule type" value="Genomic_DNA"/>
</dbReference>
<keyword evidence="4" id="KW-0411">Iron-sulfur</keyword>
<dbReference type="InterPro" id="IPR007202">
    <property type="entry name" value="4Fe-4S_dom"/>
</dbReference>
<keyword evidence="1" id="KW-0004">4Fe-4S</keyword>
<proteinExistence type="predicted"/>
<evidence type="ECO:0000259" key="5">
    <source>
        <dbReference type="PROSITE" id="PS51656"/>
    </source>
</evidence>
<dbReference type="Pfam" id="PF04060">
    <property type="entry name" value="FeS"/>
    <property type="match status" value="1"/>
</dbReference>
<feature type="domain" description="4Fe-4S" evidence="5">
    <location>
        <begin position="110"/>
        <end position="169"/>
    </location>
</feature>
<reference evidence="6" key="1">
    <citation type="submission" date="2017-07" db="EMBL/GenBank/DDBJ databases">
        <title>The cable genome - Insights into the physiology and evolution of filamentous bacteria capable of sulfide oxidation via long distance electron transfer.</title>
        <authorList>
            <person name="Thorup C."/>
            <person name="Bjerg J.T."/>
            <person name="Schreiber L."/>
            <person name="Nielsen L.P."/>
            <person name="Kjeldsen K.U."/>
            <person name="Boesen T."/>
            <person name="Boggild A."/>
            <person name="Meysman F."/>
            <person name="Geelhoed J."/>
            <person name="Schramm A."/>
        </authorList>
    </citation>
    <scope>NUCLEOTIDE SEQUENCE [LARGE SCALE GENOMIC DNA]</scope>
    <source>
        <strain evidence="6">GS</strain>
    </source>
</reference>
<evidence type="ECO:0000256" key="1">
    <source>
        <dbReference type="ARBA" id="ARBA00022485"/>
    </source>
</evidence>
<dbReference type="AlphaFoldDB" id="A0A521G296"/>
<protein>
    <submittedName>
        <fullName evidence="6">Metal-binding trascriptional regulator</fullName>
    </submittedName>
</protein>